<proteinExistence type="predicted"/>
<accession>A0A8S5TW12</accession>
<name>A0A8S5TW12_9CAUD</name>
<dbReference type="EMBL" id="BK015943">
    <property type="protein sequence ID" value="DAF86388.1"/>
    <property type="molecule type" value="Genomic_DNA"/>
</dbReference>
<reference evidence="1" key="1">
    <citation type="journal article" date="2021" name="Proc. Natl. Acad. Sci. U.S.A.">
        <title>A Catalog of Tens of Thousands of Viruses from Human Metagenomes Reveals Hidden Associations with Chronic Diseases.</title>
        <authorList>
            <person name="Tisza M.J."/>
            <person name="Buck C.B."/>
        </authorList>
    </citation>
    <scope>NUCLEOTIDE SEQUENCE</scope>
    <source>
        <strain evidence="1">CtmxA102</strain>
    </source>
</reference>
<sequence length="133" mass="13661">MNGLKIILDKKAKSTDLSETNHTLANVQTSLSGLAADVDNLKYVLVSLPASGWSGSAPYTQTVSVSGMTEDWVPGIPTAVLGSSVAVSTLLAATEALGCIKMITSAAGTLTFTAPEDKPGASLTLRVPGQIER</sequence>
<organism evidence="1">
    <name type="scientific">Siphoviridae sp. ctmxA102</name>
    <dbReference type="NCBI Taxonomy" id="2825657"/>
    <lineage>
        <taxon>Viruses</taxon>
        <taxon>Duplodnaviria</taxon>
        <taxon>Heunggongvirae</taxon>
        <taxon>Uroviricota</taxon>
        <taxon>Caudoviricetes</taxon>
    </lineage>
</organism>
<protein>
    <submittedName>
        <fullName evidence="1">Uncharacterized protein</fullName>
    </submittedName>
</protein>
<evidence type="ECO:0000313" key="1">
    <source>
        <dbReference type="EMBL" id="DAF86388.1"/>
    </source>
</evidence>